<evidence type="ECO:0000256" key="2">
    <source>
        <dbReference type="ARBA" id="ARBA00022448"/>
    </source>
</evidence>
<dbReference type="Gene3D" id="1.20.120.1880">
    <property type="entry name" value="Nucleoporin, helical C-terminal domain"/>
    <property type="match status" value="1"/>
</dbReference>
<evidence type="ECO:0000256" key="1">
    <source>
        <dbReference type="ARBA" id="ARBA00004123"/>
    </source>
</evidence>
<protein>
    <recommendedName>
        <fullName evidence="4">Nucleoporin Nup133/Nup155-like C-terminal domain-containing protein</fullName>
    </recommendedName>
</protein>
<comment type="subcellular location">
    <subcellularLocation>
        <location evidence="1">Nucleus</location>
    </subcellularLocation>
</comment>
<name>I1CRF5_RHIO9</name>
<dbReference type="InterPro" id="IPR042538">
    <property type="entry name" value="Nucleoporin_Nup155_C_3"/>
</dbReference>
<dbReference type="PANTHER" id="PTHR10350:SF6">
    <property type="entry name" value="NUCLEAR PORE COMPLEX PROTEIN NUP155"/>
    <property type="match status" value="1"/>
</dbReference>
<dbReference type="GO" id="GO:0006606">
    <property type="term" value="P:protein import into nucleus"/>
    <property type="evidence" value="ECO:0007669"/>
    <property type="project" value="TreeGrafter"/>
</dbReference>
<reference evidence="5 6" key="1">
    <citation type="journal article" date="2009" name="PLoS Genet.">
        <title>Genomic analysis of the basal lineage fungus Rhizopus oryzae reveals a whole-genome duplication.</title>
        <authorList>
            <person name="Ma L.-J."/>
            <person name="Ibrahim A.S."/>
            <person name="Skory C."/>
            <person name="Grabherr M.G."/>
            <person name="Burger G."/>
            <person name="Butler M."/>
            <person name="Elias M."/>
            <person name="Idnurm A."/>
            <person name="Lang B.F."/>
            <person name="Sone T."/>
            <person name="Abe A."/>
            <person name="Calvo S.E."/>
            <person name="Corrochano L.M."/>
            <person name="Engels R."/>
            <person name="Fu J."/>
            <person name="Hansberg W."/>
            <person name="Kim J.-M."/>
            <person name="Kodira C.D."/>
            <person name="Koehrsen M.J."/>
            <person name="Liu B."/>
            <person name="Miranda-Saavedra D."/>
            <person name="O'Leary S."/>
            <person name="Ortiz-Castellanos L."/>
            <person name="Poulter R."/>
            <person name="Rodriguez-Romero J."/>
            <person name="Ruiz-Herrera J."/>
            <person name="Shen Y.-Q."/>
            <person name="Zeng Q."/>
            <person name="Galagan J."/>
            <person name="Birren B.W."/>
            <person name="Cuomo C.A."/>
            <person name="Wickes B.L."/>
        </authorList>
    </citation>
    <scope>NUCLEOTIDE SEQUENCE [LARGE SCALE GENOMIC DNA]</scope>
    <source>
        <strain evidence="6">RA 99-880 / ATCC MYA-4621 / FGSC 9543 / NRRL 43880</strain>
    </source>
</reference>
<evidence type="ECO:0000256" key="3">
    <source>
        <dbReference type="ARBA" id="ARBA00023242"/>
    </source>
</evidence>
<dbReference type="GO" id="GO:0036228">
    <property type="term" value="P:protein localization to nuclear inner membrane"/>
    <property type="evidence" value="ECO:0007669"/>
    <property type="project" value="TreeGrafter"/>
</dbReference>
<dbReference type="GO" id="GO:0000972">
    <property type="term" value="P:transcription-dependent tethering of RNA polymerase II gene DNA at nuclear periphery"/>
    <property type="evidence" value="ECO:0007669"/>
    <property type="project" value="TreeGrafter"/>
</dbReference>
<dbReference type="VEuPathDB" id="FungiDB:RO3G_15746"/>
<dbReference type="OMA" id="LMIMESE"/>
<dbReference type="GO" id="GO:0006405">
    <property type="term" value="P:RNA export from nucleus"/>
    <property type="evidence" value="ECO:0007669"/>
    <property type="project" value="TreeGrafter"/>
</dbReference>
<dbReference type="AlphaFoldDB" id="I1CRF5"/>
<evidence type="ECO:0000313" key="6">
    <source>
        <dbReference type="Proteomes" id="UP000009138"/>
    </source>
</evidence>
<dbReference type="GO" id="GO:0017056">
    <property type="term" value="F:structural constituent of nuclear pore"/>
    <property type="evidence" value="ECO:0007669"/>
    <property type="project" value="InterPro"/>
</dbReference>
<dbReference type="InterPro" id="IPR007187">
    <property type="entry name" value="Nucleoporin_Nup133/Nup155_C"/>
</dbReference>
<dbReference type="InParanoid" id="I1CRF5"/>
<keyword evidence="6" id="KW-1185">Reference proteome</keyword>
<dbReference type="Proteomes" id="UP000009138">
    <property type="component" value="Unassembled WGS sequence"/>
</dbReference>
<gene>
    <name evidence="5" type="ORF">RO3G_15746</name>
</gene>
<dbReference type="PANTHER" id="PTHR10350">
    <property type="entry name" value="NUCLEAR PORE COMPLEX PROTEIN NUP155"/>
    <property type="match status" value="1"/>
</dbReference>
<organism evidence="5 6">
    <name type="scientific">Rhizopus delemar (strain RA 99-880 / ATCC MYA-4621 / FGSC 9543 / NRRL 43880)</name>
    <name type="common">Mucormycosis agent</name>
    <name type="synonym">Rhizopus arrhizus var. delemar</name>
    <dbReference type="NCBI Taxonomy" id="246409"/>
    <lineage>
        <taxon>Eukaryota</taxon>
        <taxon>Fungi</taxon>
        <taxon>Fungi incertae sedis</taxon>
        <taxon>Mucoromycota</taxon>
        <taxon>Mucoromycotina</taxon>
        <taxon>Mucoromycetes</taxon>
        <taxon>Mucorales</taxon>
        <taxon>Mucorineae</taxon>
        <taxon>Rhizopodaceae</taxon>
        <taxon>Rhizopus</taxon>
    </lineage>
</organism>
<dbReference type="OrthoDB" id="338970at2759"/>
<keyword evidence="2" id="KW-0813">Transport</keyword>
<evidence type="ECO:0000259" key="4">
    <source>
        <dbReference type="Pfam" id="PF03177"/>
    </source>
</evidence>
<dbReference type="GeneID" id="93622711"/>
<dbReference type="EMBL" id="CH476748">
    <property type="protein sequence ID" value="EIE91035.1"/>
    <property type="molecule type" value="Genomic_DNA"/>
</dbReference>
<dbReference type="GO" id="GO:0044611">
    <property type="term" value="C:nuclear pore inner ring"/>
    <property type="evidence" value="ECO:0007669"/>
    <property type="project" value="TreeGrafter"/>
</dbReference>
<sequence length="549" mass="63395">MTQSIFQEDFYVEKANEIYMIMENEMPVLVRSIEDVVGLFGKPPRQILTLNKNGITCYVERRLVDRFICTLATKNLQSILEFSDSHGAVETMVLCLLIGSESHEAASFLKSNHSIDEGLLLYASRLNKEIWKTNILKEELVDIIAFIERCKEGASFTQLIHRIYLQDKDISTSLLPYSPLSFEKLVSTEEGAFAAKDIVLTCIKASTVSSAANNYSIIVGQMTLEQLKELCEMYWVLKDHMGYVKLALAKYQSVNPEQEPQVHEIIFSTEKLLDNPDIYSVNFVQASLDLFDQENYHYRTYRWLINHDQSKILTALSTSHIVQFLTTKLPKNEGYHYLFQYYAHQKEYENAVETLRRLATSIESVTLENRIDYLEKACELANRTNTISEENRHELISLHKESKIQGRLRDLLSSNNTADVKASIETLNHSLKPAKELFYDFACPNKLFEEALCLMDLMELYDWKFSKLAWTSIIEKHKQYNPLKEKLIDMGKRLYPSFISYPTYMLVHILDTHCAQYPDEFKDEFVVSTLAEVGVPQEIIAEARAFKTS</sequence>
<dbReference type="Gene3D" id="1.25.40.440">
    <property type="entry name" value="Nucleoporin, helical domain, central subdomain"/>
    <property type="match status" value="1"/>
</dbReference>
<proteinExistence type="predicted"/>
<evidence type="ECO:0000313" key="5">
    <source>
        <dbReference type="EMBL" id="EIE91035.1"/>
    </source>
</evidence>
<keyword evidence="3" id="KW-0539">Nucleus</keyword>
<accession>I1CRF5</accession>
<dbReference type="RefSeq" id="XP_067526431.1">
    <property type="nucleotide sequence ID" value="XM_067670330.1"/>
</dbReference>
<feature type="domain" description="Nucleoporin Nup133/Nup155-like C-terminal" evidence="4">
    <location>
        <begin position="292"/>
        <end position="541"/>
    </location>
</feature>
<dbReference type="InterPro" id="IPR004870">
    <property type="entry name" value="Nucleoporin_Nup155"/>
</dbReference>
<dbReference type="InterPro" id="IPR042537">
    <property type="entry name" value="Nucleoporin_Nup155_C_2"/>
</dbReference>
<dbReference type="Pfam" id="PF03177">
    <property type="entry name" value="Nucleoporin_C"/>
    <property type="match status" value="1"/>
</dbReference>
<dbReference type="eggNOG" id="KOG1900">
    <property type="taxonomic scope" value="Eukaryota"/>
</dbReference>
<dbReference type="STRING" id="246409.I1CRF5"/>